<evidence type="ECO:0000256" key="2">
    <source>
        <dbReference type="ARBA" id="ARBA00001966"/>
    </source>
</evidence>
<evidence type="ECO:0000256" key="9">
    <source>
        <dbReference type="ARBA" id="ARBA00023014"/>
    </source>
</evidence>
<keyword evidence="7" id="KW-0663">Pyridoxal phosphate</keyword>
<organism evidence="12 13">
    <name type="scientific">Teichococcus aerophilus</name>
    <dbReference type="NCBI Taxonomy" id="1224513"/>
    <lineage>
        <taxon>Bacteria</taxon>
        <taxon>Pseudomonadati</taxon>
        <taxon>Pseudomonadota</taxon>
        <taxon>Alphaproteobacteria</taxon>
        <taxon>Acetobacterales</taxon>
        <taxon>Roseomonadaceae</taxon>
        <taxon>Roseomonas</taxon>
    </lineage>
</organism>
<keyword evidence="10" id="KW-0413">Isomerase</keyword>
<dbReference type="SFLD" id="SFLDG01070">
    <property type="entry name" value="PLP-dependent"/>
    <property type="match status" value="1"/>
</dbReference>
<evidence type="ECO:0000256" key="8">
    <source>
        <dbReference type="ARBA" id="ARBA00023004"/>
    </source>
</evidence>
<dbReference type="InterPro" id="IPR003739">
    <property type="entry name" value="Lys_aminomutase/Glu_NH3_mut"/>
</dbReference>
<keyword evidence="4" id="KW-0004">4Fe-4S</keyword>
<accession>A0ABR7RH92</accession>
<comment type="cofactor">
    <cofactor evidence="1">
        <name>pyridoxal 5'-phosphate</name>
        <dbReference type="ChEBI" id="CHEBI:597326"/>
    </cofactor>
</comment>
<dbReference type="PROSITE" id="PS51918">
    <property type="entry name" value="RADICAL_SAM"/>
    <property type="match status" value="1"/>
</dbReference>
<dbReference type="NCBIfam" id="TIGR03822">
    <property type="entry name" value="AblA_like_2"/>
    <property type="match status" value="1"/>
</dbReference>
<dbReference type="InterPro" id="IPR022447">
    <property type="entry name" value="Lys_aminomutase-rel"/>
</dbReference>
<dbReference type="SFLD" id="SFLDS00029">
    <property type="entry name" value="Radical_SAM"/>
    <property type="match status" value="1"/>
</dbReference>
<keyword evidence="5" id="KW-0949">S-adenosyl-L-methionine</keyword>
<keyword evidence="9" id="KW-0411">Iron-sulfur</keyword>
<comment type="similarity">
    <text evidence="3">Belongs to the radical SAM superfamily. KamA family.</text>
</comment>
<evidence type="ECO:0000256" key="10">
    <source>
        <dbReference type="ARBA" id="ARBA00023235"/>
    </source>
</evidence>
<dbReference type="PANTHER" id="PTHR30538">
    <property type="entry name" value="LYSINE 2,3-AMINOMUTASE-RELATED"/>
    <property type="match status" value="1"/>
</dbReference>
<dbReference type="InterPro" id="IPR013785">
    <property type="entry name" value="Aldolase_TIM"/>
</dbReference>
<feature type="domain" description="Radical SAM core" evidence="11">
    <location>
        <begin position="96"/>
        <end position="307"/>
    </location>
</feature>
<dbReference type="InterPro" id="IPR058240">
    <property type="entry name" value="rSAM_sf"/>
</dbReference>
<dbReference type="InterPro" id="IPR007197">
    <property type="entry name" value="rSAM"/>
</dbReference>
<dbReference type="PIRSF" id="PIRSF004911">
    <property type="entry name" value="DUF160"/>
    <property type="match status" value="1"/>
</dbReference>
<evidence type="ECO:0000256" key="6">
    <source>
        <dbReference type="ARBA" id="ARBA00022723"/>
    </source>
</evidence>
<dbReference type="SUPFAM" id="SSF102114">
    <property type="entry name" value="Radical SAM enzymes"/>
    <property type="match status" value="1"/>
</dbReference>
<keyword evidence="13" id="KW-1185">Reference proteome</keyword>
<dbReference type="Proteomes" id="UP000626026">
    <property type="component" value="Unassembled WGS sequence"/>
</dbReference>
<evidence type="ECO:0000256" key="5">
    <source>
        <dbReference type="ARBA" id="ARBA00022691"/>
    </source>
</evidence>
<dbReference type="PANTHER" id="PTHR30538:SF1">
    <property type="entry name" value="L-LYSINE 2,3-AMINOMUTASE"/>
    <property type="match status" value="1"/>
</dbReference>
<dbReference type="NCBIfam" id="TIGR00238">
    <property type="entry name" value="KamA family radical SAM protein"/>
    <property type="match status" value="1"/>
</dbReference>
<protein>
    <submittedName>
        <fullName evidence="12">Lysine-2,3-aminomutase-like protein</fullName>
    </submittedName>
</protein>
<evidence type="ECO:0000313" key="12">
    <source>
        <dbReference type="EMBL" id="MBC9205751.1"/>
    </source>
</evidence>
<evidence type="ECO:0000256" key="7">
    <source>
        <dbReference type="ARBA" id="ARBA00022898"/>
    </source>
</evidence>
<reference evidence="12 13" key="1">
    <citation type="journal article" date="2013" name="Int. J. Syst. Evol. Microbiol.">
        <title>Roseomonas aerophila sp. nov., isolated from air.</title>
        <authorList>
            <person name="Kim S.J."/>
            <person name="Weon H.Y."/>
            <person name="Ahn J.H."/>
            <person name="Hong S.B."/>
            <person name="Seok S.J."/>
            <person name="Whang K.S."/>
            <person name="Kwon S.W."/>
        </authorList>
    </citation>
    <scope>NUCLEOTIDE SEQUENCE [LARGE SCALE GENOMIC DNA]</scope>
    <source>
        <strain evidence="12 13">NBRC 108923</strain>
    </source>
</reference>
<dbReference type="CDD" id="cd01335">
    <property type="entry name" value="Radical_SAM"/>
    <property type="match status" value="1"/>
</dbReference>
<evidence type="ECO:0000256" key="1">
    <source>
        <dbReference type="ARBA" id="ARBA00001933"/>
    </source>
</evidence>
<keyword evidence="8" id="KW-0408">Iron</keyword>
<dbReference type="EMBL" id="JACTVA010000003">
    <property type="protein sequence ID" value="MBC9205751.1"/>
    <property type="molecule type" value="Genomic_DNA"/>
</dbReference>
<name>A0ABR7RH92_9PROT</name>
<evidence type="ECO:0000256" key="3">
    <source>
        <dbReference type="ARBA" id="ARBA00008703"/>
    </source>
</evidence>
<keyword evidence="6" id="KW-0479">Metal-binding</keyword>
<dbReference type="Gene3D" id="3.20.20.70">
    <property type="entry name" value="Aldolase class I"/>
    <property type="match status" value="1"/>
</dbReference>
<evidence type="ECO:0000256" key="4">
    <source>
        <dbReference type="ARBA" id="ARBA00022485"/>
    </source>
</evidence>
<evidence type="ECO:0000313" key="13">
    <source>
        <dbReference type="Proteomes" id="UP000626026"/>
    </source>
</evidence>
<sequence length="362" mass="39215">MPDGAPLLKPRTLRDPAALVEAGLVPPGAEPALRRVAEHFAIAVTPAVQALIDPADPADPIARQYVPDAAELVTLLAERSDPTSDAPFTPVKGVVHRYPDRALLKPLLACPVYCRFCFRREVVGPDGGLLTEAELDAALDWFAATPQVKEAVLTGGDPLMLSPRRLAYIVRRLSAIPHLDIIRLHSRVPVAAPERVNEALVGALESEKALFLCVHANHAREFSPAAKAGMRALTRGGVALLGQSVLLRGVNDSAQELENLFRAMLASQVKPYYLHQLDRAPGTARFEVPIAEGRQLLRQLRGRVSGLAWPTYVLDLPNGAGKAPLGPDFAQEAAQAWLIDGPLDHAQHHYPVRKDDAQEAEF</sequence>
<evidence type="ECO:0000259" key="11">
    <source>
        <dbReference type="PROSITE" id="PS51918"/>
    </source>
</evidence>
<proteinExistence type="inferred from homology"/>
<comment type="cofactor">
    <cofactor evidence="2">
        <name>[4Fe-4S] cluster</name>
        <dbReference type="ChEBI" id="CHEBI:49883"/>
    </cofactor>
</comment>
<dbReference type="RefSeq" id="WP_187782928.1">
    <property type="nucleotide sequence ID" value="NZ_JACTVA010000003.1"/>
</dbReference>
<gene>
    <name evidence="12" type="ORF">IBL26_02805</name>
</gene>
<dbReference type="Pfam" id="PF04055">
    <property type="entry name" value="Radical_SAM"/>
    <property type="match status" value="1"/>
</dbReference>
<comment type="caution">
    <text evidence="12">The sequence shown here is derived from an EMBL/GenBank/DDBJ whole genome shotgun (WGS) entry which is preliminary data.</text>
</comment>